<dbReference type="HAMAP" id="MF_00338">
    <property type="entry name" value="UPF0145"/>
    <property type="match status" value="1"/>
</dbReference>
<evidence type="ECO:0000256" key="1">
    <source>
        <dbReference type="ARBA" id="ARBA00010751"/>
    </source>
</evidence>
<dbReference type="Pfam" id="PF01906">
    <property type="entry name" value="YbjQ_1"/>
    <property type="match status" value="1"/>
</dbReference>
<dbReference type="RefSeq" id="XP_033389957.1">
    <property type="nucleotide sequence ID" value="XM_033526671.1"/>
</dbReference>
<dbReference type="InterPro" id="IPR035439">
    <property type="entry name" value="UPF0145_dom_sf"/>
</dbReference>
<keyword evidence="3" id="KW-1185">Reference proteome</keyword>
<proteinExistence type="inferred from homology"/>
<sequence>MTTLQGQAMKVQGDHEEEIGDNIGEFRMFADTHGLITTTMNEIPQYRIVKVLGTVYGLSVRSRNIAAGTWTALRSVAGGELKSMTKLLYSSRDQAVERMVGECVSRGGNAIVALRFDTSELLQFAQVCSYGTACIVEPV</sequence>
<dbReference type="Proteomes" id="UP000799778">
    <property type="component" value="Unassembled WGS sequence"/>
</dbReference>
<evidence type="ECO:0000313" key="3">
    <source>
        <dbReference type="Proteomes" id="UP000799778"/>
    </source>
</evidence>
<comment type="similarity">
    <text evidence="1">Belongs to the UPF0145 family.</text>
</comment>
<evidence type="ECO:0000313" key="2">
    <source>
        <dbReference type="EMBL" id="KAF2021618.1"/>
    </source>
</evidence>
<dbReference type="OrthoDB" id="68104at2759"/>
<dbReference type="GeneID" id="54284068"/>
<dbReference type="PANTHER" id="PTHR34068">
    <property type="entry name" value="UPF0145 PROTEIN YBJQ"/>
    <property type="match status" value="1"/>
</dbReference>
<dbReference type="InterPro" id="IPR002765">
    <property type="entry name" value="UPF0145_YbjQ-like"/>
</dbReference>
<accession>A0A6A5Y897</accession>
<gene>
    <name evidence="2" type="ORF">BU24DRAFT_417248</name>
</gene>
<dbReference type="EMBL" id="ML978066">
    <property type="protein sequence ID" value="KAF2021618.1"/>
    <property type="molecule type" value="Genomic_DNA"/>
</dbReference>
<name>A0A6A5Y897_9PLEO</name>
<dbReference type="PANTHER" id="PTHR34068:SF2">
    <property type="entry name" value="UPF0145 PROTEIN SCO3412"/>
    <property type="match status" value="1"/>
</dbReference>
<organism evidence="2 3">
    <name type="scientific">Aaosphaeria arxii CBS 175.79</name>
    <dbReference type="NCBI Taxonomy" id="1450172"/>
    <lineage>
        <taxon>Eukaryota</taxon>
        <taxon>Fungi</taxon>
        <taxon>Dikarya</taxon>
        <taxon>Ascomycota</taxon>
        <taxon>Pezizomycotina</taxon>
        <taxon>Dothideomycetes</taxon>
        <taxon>Pleosporomycetidae</taxon>
        <taxon>Pleosporales</taxon>
        <taxon>Pleosporales incertae sedis</taxon>
        <taxon>Aaosphaeria</taxon>
    </lineage>
</organism>
<reference evidence="2" key="1">
    <citation type="journal article" date="2020" name="Stud. Mycol.">
        <title>101 Dothideomycetes genomes: a test case for predicting lifestyles and emergence of pathogens.</title>
        <authorList>
            <person name="Haridas S."/>
            <person name="Albert R."/>
            <person name="Binder M."/>
            <person name="Bloem J."/>
            <person name="Labutti K."/>
            <person name="Salamov A."/>
            <person name="Andreopoulos B."/>
            <person name="Baker S."/>
            <person name="Barry K."/>
            <person name="Bills G."/>
            <person name="Bluhm B."/>
            <person name="Cannon C."/>
            <person name="Castanera R."/>
            <person name="Culley D."/>
            <person name="Daum C."/>
            <person name="Ezra D."/>
            <person name="Gonzalez J."/>
            <person name="Henrissat B."/>
            <person name="Kuo A."/>
            <person name="Liang C."/>
            <person name="Lipzen A."/>
            <person name="Lutzoni F."/>
            <person name="Magnuson J."/>
            <person name="Mondo S."/>
            <person name="Nolan M."/>
            <person name="Ohm R."/>
            <person name="Pangilinan J."/>
            <person name="Park H.-J."/>
            <person name="Ramirez L."/>
            <person name="Alfaro M."/>
            <person name="Sun H."/>
            <person name="Tritt A."/>
            <person name="Yoshinaga Y."/>
            <person name="Zwiers L.-H."/>
            <person name="Turgeon B."/>
            <person name="Goodwin S."/>
            <person name="Spatafora J."/>
            <person name="Crous P."/>
            <person name="Grigoriev I."/>
        </authorList>
    </citation>
    <scope>NUCLEOTIDE SEQUENCE</scope>
    <source>
        <strain evidence="2">CBS 175.79</strain>
    </source>
</reference>
<protein>
    <submittedName>
        <fullName evidence="2">YjfJ protein</fullName>
    </submittedName>
</protein>
<dbReference type="Gene3D" id="3.30.110.70">
    <property type="entry name" value="Hypothetical protein apc22750. Chain B"/>
    <property type="match status" value="1"/>
</dbReference>
<dbReference type="SUPFAM" id="SSF117782">
    <property type="entry name" value="YbjQ-like"/>
    <property type="match status" value="1"/>
</dbReference>
<dbReference type="AlphaFoldDB" id="A0A6A5Y897"/>